<dbReference type="GO" id="GO:0046872">
    <property type="term" value="F:metal ion binding"/>
    <property type="evidence" value="ECO:0007669"/>
    <property type="project" value="UniProtKB-KW"/>
</dbReference>
<dbReference type="InterPro" id="IPR042102">
    <property type="entry name" value="RNA_pol_Rpb1_3_sf"/>
</dbReference>
<dbReference type="Pfam" id="PF04983">
    <property type="entry name" value="RNA_pol_Rpb1_3"/>
    <property type="match status" value="1"/>
</dbReference>
<dbReference type="GO" id="GO:0003677">
    <property type="term" value="F:DNA binding"/>
    <property type="evidence" value="ECO:0007669"/>
    <property type="project" value="InterPro"/>
</dbReference>
<dbReference type="EMBL" id="DRPZ01000202">
    <property type="protein sequence ID" value="HGY09944.1"/>
    <property type="molecule type" value="Genomic_DNA"/>
</dbReference>
<reference evidence="10" key="1">
    <citation type="journal article" date="2020" name="mSystems">
        <title>Genome- and Community-Level Interaction Insights into Carbon Utilization and Element Cycling Functions of Hydrothermarchaeota in Hydrothermal Sediment.</title>
        <authorList>
            <person name="Zhou Z."/>
            <person name="Liu Y."/>
            <person name="Xu W."/>
            <person name="Pan J."/>
            <person name="Luo Z.H."/>
            <person name="Li M."/>
        </authorList>
    </citation>
    <scope>NUCLEOTIDE SEQUENCE [LARGE SCALE GENOMIC DNA]</scope>
    <source>
        <strain evidence="10">HyVt-570</strain>
    </source>
</reference>
<dbReference type="Gene3D" id="3.90.105.10">
    <property type="entry name" value="Molybdopterin biosynthesis moea protein, domain 2"/>
    <property type="match status" value="1"/>
</dbReference>
<dbReference type="GO" id="GO:0006351">
    <property type="term" value="P:DNA-templated transcription"/>
    <property type="evidence" value="ECO:0007669"/>
    <property type="project" value="InterPro"/>
</dbReference>
<dbReference type="Pfam" id="PF04998">
    <property type="entry name" value="RNA_pol_Rpb1_5"/>
    <property type="match status" value="2"/>
</dbReference>
<dbReference type="Gene3D" id="2.40.50.100">
    <property type="match status" value="2"/>
</dbReference>
<dbReference type="Pfam" id="PF04997">
    <property type="entry name" value="RNA_pol_Rpb1_1"/>
    <property type="match status" value="1"/>
</dbReference>
<feature type="non-terminal residue" evidence="10">
    <location>
        <position position="1"/>
    </location>
</feature>
<dbReference type="CDD" id="cd01609">
    <property type="entry name" value="RNAP_beta'_N"/>
    <property type="match status" value="1"/>
</dbReference>
<comment type="function">
    <text evidence="7">DNA-dependent RNA polymerase catalyzes the transcription of DNA into RNA using the four ribonucleoside triphosphates as substrates.</text>
</comment>
<dbReference type="InterPro" id="IPR012754">
    <property type="entry name" value="DNA-dir_RpoC_beta_prime_bact"/>
</dbReference>
<dbReference type="InterPro" id="IPR007080">
    <property type="entry name" value="RNA_pol_Rpb1_1"/>
</dbReference>
<keyword evidence="3 7" id="KW-0548">Nucleotidyltransferase</keyword>
<comment type="similarity">
    <text evidence="7">Belongs to the RNA polymerase beta' chain family.</text>
</comment>
<dbReference type="Pfam" id="PF00623">
    <property type="entry name" value="RNA_pol_Rpb1_2"/>
    <property type="match status" value="1"/>
</dbReference>
<dbReference type="InterPro" id="IPR038120">
    <property type="entry name" value="Rpb1_funnel_sf"/>
</dbReference>
<organism evidence="10">
    <name type="scientific">Oceanithermus profundus</name>
    <dbReference type="NCBI Taxonomy" id="187137"/>
    <lineage>
        <taxon>Bacteria</taxon>
        <taxon>Thermotogati</taxon>
        <taxon>Deinococcota</taxon>
        <taxon>Deinococci</taxon>
        <taxon>Thermales</taxon>
        <taxon>Thermaceae</taxon>
        <taxon>Oceanithermus</taxon>
    </lineage>
</organism>
<dbReference type="Gene3D" id="1.10.1790.20">
    <property type="match status" value="1"/>
</dbReference>
<protein>
    <recommendedName>
        <fullName evidence="7">DNA-directed RNA polymerase subunit</fullName>
        <ecNumber evidence="7">2.7.7.6</ecNumber>
    </recommendedName>
</protein>
<evidence type="ECO:0000313" key="10">
    <source>
        <dbReference type="EMBL" id="HGY09944.1"/>
    </source>
</evidence>
<dbReference type="InterPro" id="IPR007083">
    <property type="entry name" value="RNA_pol_Rpb1_4"/>
</dbReference>
<dbReference type="EC" id="2.7.7.6" evidence="7"/>
<evidence type="ECO:0000259" key="9">
    <source>
        <dbReference type="SMART" id="SM00663"/>
    </source>
</evidence>
<evidence type="ECO:0000256" key="8">
    <source>
        <dbReference type="SAM" id="MobiDB-lite"/>
    </source>
</evidence>
<evidence type="ECO:0000256" key="7">
    <source>
        <dbReference type="RuleBase" id="RU004279"/>
    </source>
</evidence>
<dbReference type="Proteomes" id="UP000885759">
    <property type="component" value="Unassembled WGS sequence"/>
</dbReference>
<dbReference type="Gene3D" id="1.10.132.30">
    <property type="match status" value="1"/>
</dbReference>
<evidence type="ECO:0000256" key="1">
    <source>
        <dbReference type="ARBA" id="ARBA00022478"/>
    </source>
</evidence>
<evidence type="ECO:0000256" key="5">
    <source>
        <dbReference type="ARBA" id="ARBA00023163"/>
    </source>
</evidence>
<dbReference type="SUPFAM" id="SSF64484">
    <property type="entry name" value="beta and beta-prime subunits of DNA dependent RNA-polymerase"/>
    <property type="match status" value="1"/>
</dbReference>
<dbReference type="AlphaFoldDB" id="A0A7C4VCZ6"/>
<proteinExistence type="inferred from homology"/>
<evidence type="ECO:0000256" key="3">
    <source>
        <dbReference type="ARBA" id="ARBA00022695"/>
    </source>
</evidence>
<evidence type="ECO:0000256" key="2">
    <source>
        <dbReference type="ARBA" id="ARBA00022679"/>
    </source>
</evidence>
<dbReference type="SMART" id="SM00663">
    <property type="entry name" value="RPOLA_N"/>
    <property type="match status" value="1"/>
</dbReference>
<dbReference type="CDD" id="cd02655">
    <property type="entry name" value="RNAP_beta'_C"/>
    <property type="match status" value="1"/>
</dbReference>
<dbReference type="GO" id="GO:0003899">
    <property type="term" value="F:DNA-directed RNA polymerase activity"/>
    <property type="evidence" value="ECO:0007669"/>
    <property type="project" value="UniProtKB-EC"/>
</dbReference>
<dbReference type="HAMAP" id="MF_01322">
    <property type="entry name" value="RNApol_bact_RpoC"/>
    <property type="match status" value="1"/>
</dbReference>
<dbReference type="Gene3D" id="2.40.40.20">
    <property type="match status" value="1"/>
</dbReference>
<evidence type="ECO:0000256" key="6">
    <source>
        <dbReference type="ARBA" id="ARBA00048552"/>
    </source>
</evidence>
<keyword evidence="1 7" id="KW-0240">DNA-directed RNA polymerase</keyword>
<dbReference type="Gene3D" id="1.10.150.390">
    <property type="match status" value="1"/>
</dbReference>
<dbReference type="InterPro" id="IPR045867">
    <property type="entry name" value="DNA-dir_RpoC_beta_prime"/>
</dbReference>
<dbReference type="InterPro" id="IPR007081">
    <property type="entry name" value="RNA_pol_Rpb1_5"/>
</dbReference>
<gene>
    <name evidence="10" type="ORF">ENK37_07840</name>
</gene>
<feature type="region of interest" description="Disordered" evidence="8">
    <location>
        <begin position="1184"/>
        <end position="1203"/>
    </location>
</feature>
<dbReference type="InterPro" id="IPR006592">
    <property type="entry name" value="RNA_pol_N"/>
</dbReference>
<dbReference type="GO" id="GO:0000428">
    <property type="term" value="C:DNA-directed RNA polymerase complex"/>
    <property type="evidence" value="ECO:0007669"/>
    <property type="project" value="UniProtKB-KW"/>
</dbReference>
<dbReference type="Gene3D" id="1.10.40.90">
    <property type="match status" value="1"/>
</dbReference>
<dbReference type="InterPro" id="IPR007066">
    <property type="entry name" value="RNA_pol_Rpb1_3"/>
</dbReference>
<name>A0A7C4VCZ6_9DEIN</name>
<keyword evidence="2 7" id="KW-0808">Transferase</keyword>
<dbReference type="Gene3D" id="1.10.274.100">
    <property type="entry name" value="RNA polymerase Rpb1, domain 3"/>
    <property type="match status" value="1"/>
</dbReference>
<feature type="domain" description="RNA polymerase N-terminal" evidence="9">
    <location>
        <begin position="187"/>
        <end position="470"/>
    </location>
</feature>
<dbReference type="PANTHER" id="PTHR19376:SF54">
    <property type="entry name" value="DNA-DIRECTED RNA POLYMERASE SUBUNIT BETA"/>
    <property type="match status" value="1"/>
</dbReference>
<evidence type="ECO:0000256" key="4">
    <source>
        <dbReference type="ARBA" id="ARBA00022723"/>
    </source>
</evidence>
<sequence>AEAEGDLVHLSMTVEWARVQDYRLEPHMHVLVGEGTEVLKGDKLVGAIDPEEEVHAEADGVVHLHEPASIVVMKARLYPFEDDVEVTTGDRIAPGDVLADGGKVTSEIYGRVEVDLVRQVVRVIESYDIDARMGAEAIQVLLSELDLDQLEAELEEEMLGPSRHKRSRARKRLEIVRAFKASGNRPEWMVLEAVPVLPPDLRPMVQVDGGRFATSDLNDLYRRLINRNNRLKKLMSQGAPEMIIRNEKRMLQEAVDALIDNGRRGSPVTNPGSDRALRSLTDILSGKQGRFRQNLLGKRVDYSGRSVIVVGPQLKLHQTGLPKRMALELFKPFLLRRMEEKGIAANIKQARRMLERHRDIKDEVWDALEEVIHGKVVLLNRAPTLHRLGIQAFQPVLVEGQSIQLHPLVCEAFNADFDGDQMAVHVPLSSYAQAEARVQMLSAHNLLSPASGEPIAKPSRDIILGLYYITQLRQEKKGAGRKFKTPAEAVAAYDKGEIALNAPIVVAGEETTVGRYKYVFASVDEAIVAVDQGLIDLQDVVSIRVNGQVRVTSPGRALFVRMVIEAIKDGDPEAEVPEELLNYDVAQEKNSLRDLVYRSFLLLGIEKTARLLDVLKAEGFHFSTSSGITIGIDDVIIPPEKEQYLREADEALDKIERAYKQGLLTDEERYRQIVKLWADVTEKVTEALFKNFEERYPFNPLYVMAQSGARGNRTQIRQLGGMRGLMAKPSGETMEVPVRANFREGLTVLEYFISTHGARKGGADTALRTADSGYLTRKLVDVAHEIVVREEDCGTTDFSEVPLFQTSATGGRSLRREGEIEQTLYGRTVARDFEAGGRSYSEGQMLSKEDVEALIEAARAGELETVPVYSPLTCRTEYGVCRKCYGYDLSMAQPVSIGETVGVVAAESIGEPGTQLTMRTFHTGGVATGTDITLGLPRVIELFEARRPKIKAVIAEIDGEVEVEEADDKLLVRVVSGEFKKEYKLDKAARLTVRPGDHVTAGTPLTRGAVDPHQLLDAQGPEAVQRYLVSEIQRVYRSQGVKVHDKHIEVIVRQMLKYVEVTDPGESKLLEGQVLERWEVERVNEALMEEGKMPASWKPLLMGVTKSALNTRSWLSAASFQHTTHVLTEAAIWGKKDELIGLKENVILGKLIPAGTGTDFVRRTQVVDERTLERLKEARKAAEEVVTTPIQPSAGAEAGAGEA</sequence>
<comment type="catalytic activity">
    <reaction evidence="6 7">
        <text>RNA(n) + a ribonucleoside 5'-triphosphate = RNA(n+1) + diphosphate</text>
        <dbReference type="Rhea" id="RHEA:21248"/>
        <dbReference type="Rhea" id="RHEA-COMP:14527"/>
        <dbReference type="Rhea" id="RHEA-COMP:17342"/>
        <dbReference type="ChEBI" id="CHEBI:33019"/>
        <dbReference type="ChEBI" id="CHEBI:61557"/>
        <dbReference type="ChEBI" id="CHEBI:140395"/>
        <dbReference type="EC" id="2.7.7.6"/>
    </reaction>
</comment>
<accession>A0A7C4VCZ6</accession>
<comment type="caution">
    <text evidence="10">The sequence shown here is derived from an EMBL/GenBank/DDBJ whole genome shotgun (WGS) entry which is preliminary data.</text>
</comment>
<keyword evidence="5 7" id="KW-0804">Transcription</keyword>
<dbReference type="Pfam" id="PF05000">
    <property type="entry name" value="RNA_pol_Rpb1_4"/>
    <property type="match status" value="1"/>
</dbReference>
<dbReference type="PANTHER" id="PTHR19376">
    <property type="entry name" value="DNA-DIRECTED RNA POLYMERASE"/>
    <property type="match status" value="1"/>
</dbReference>
<keyword evidence="4" id="KW-0479">Metal-binding</keyword>
<dbReference type="InterPro" id="IPR000722">
    <property type="entry name" value="RNA_pol_asu"/>
</dbReference>